<accession>A0ABT4SWL6</accession>
<dbReference type="Proteomes" id="UP001212498">
    <property type="component" value="Unassembled WGS sequence"/>
</dbReference>
<keyword evidence="2" id="KW-0812">Transmembrane</keyword>
<dbReference type="EMBL" id="JAPNUD010000026">
    <property type="protein sequence ID" value="MDA0641564.1"/>
    <property type="molecule type" value="Genomic_DNA"/>
</dbReference>
<feature type="transmembrane region" description="Helical" evidence="2">
    <location>
        <begin position="327"/>
        <end position="353"/>
    </location>
</feature>
<sequence>MSRPGTAPAPARTPAWRYAIGMFGTSIPINMIKGSMILFYVDILGLDVRAYGVVMVIYAIIDAIDNPVLGHLSDRTRSRFGRRRPWLLVGAPMLAACMIGFFSAPASLDGIGLLLWFAVFAILCEAFDSMLNANYGALLPELYPRERDRAVANGLRQGFQLVALVISLAVTPLLTTQVFGTEETTQGFQTTAIIYGVIALVVIVFMALGARENPRYSTRERPPLLRSVWSIVRNRMFWTVGLTGACYGIAMALVLSGIQLYVRYSLGLPVGNALYLQGIVILVSAGGLVVWTRVVARRGALWAWRVAFAVLAASFAALFLATDLVTAIAAGVLVGAGWSGMLATNDLIVARVLDADAARNGEHREGLFLSAFGFFGRLNGIVTGLSLTSLGVFFGYNSGDDPGADPGLAFRVYLCVYPFILTTIGAVAARFVSVPLETPPEASEPPSGPASPTPTADPPHGSATEPPLGAVAEPPGSVAGASPGSAAEPPSGAVIGPPSDSGEGPSSGSVAEPSSGVGDEAVEGPR</sequence>
<evidence type="ECO:0000313" key="3">
    <source>
        <dbReference type="EMBL" id="MDA0641564.1"/>
    </source>
</evidence>
<evidence type="ECO:0000256" key="1">
    <source>
        <dbReference type="SAM" id="MobiDB-lite"/>
    </source>
</evidence>
<dbReference type="Gene3D" id="1.20.1250.20">
    <property type="entry name" value="MFS general substrate transporter like domains"/>
    <property type="match status" value="1"/>
</dbReference>
<dbReference type="PANTHER" id="PTHR11328">
    <property type="entry name" value="MAJOR FACILITATOR SUPERFAMILY DOMAIN-CONTAINING PROTEIN"/>
    <property type="match status" value="1"/>
</dbReference>
<dbReference type="Pfam" id="PF13347">
    <property type="entry name" value="MFS_2"/>
    <property type="match status" value="1"/>
</dbReference>
<feature type="transmembrane region" description="Helical" evidence="2">
    <location>
        <begin position="85"/>
        <end position="108"/>
    </location>
</feature>
<proteinExistence type="predicted"/>
<name>A0ABT4SWL6_9ACTN</name>
<feature type="transmembrane region" description="Helical" evidence="2">
    <location>
        <begin position="114"/>
        <end position="138"/>
    </location>
</feature>
<evidence type="ECO:0000256" key="2">
    <source>
        <dbReference type="SAM" id="Phobius"/>
    </source>
</evidence>
<feature type="region of interest" description="Disordered" evidence="1">
    <location>
        <begin position="437"/>
        <end position="526"/>
    </location>
</feature>
<gene>
    <name evidence="3" type="ORF">OUY24_13125</name>
</gene>
<feature type="transmembrane region" description="Helical" evidence="2">
    <location>
        <begin position="192"/>
        <end position="210"/>
    </location>
</feature>
<keyword evidence="2" id="KW-1133">Transmembrane helix</keyword>
<feature type="transmembrane region" description="Helical" evidence="2">
    <location>
        <begin position="302"/>
        <end position="321"/>
    </location>
</feature>
<keyword evidence="4" id="KW-1185">Reference proteome</keyword>
<feature type="compositionally biased region" description="Pro residues" evidence="1">
    <location>
        <begin position="442"/>
        <end position="457"/>
    </location>
</feature>
<feature type="compositionally biased region" description="Low complexity" evidence="1">
    <location>
        <begin position="472"/>
        <end position="509"/>
    </location>
</feature>
<dbReference type="SUPFAM" id="SSF103473">
    <property type="entry name" value="MFS general substrate transporter"/>
    <property type="match status" value="1"/>
</dbReference>
<feature type="transmembrane region" description="Helical" evidence="2">
    <location>
        <begin position="236"/>
        <end position="262"/>
    </location>
</feature>
<dbReference type="RefSeq" id="WP_271276392.1">
    <property type="nucleotide sequence ID" value="NZ_BAABFD010000010.1"/>
</dbReference>
<dbReference type="InterPro" id="IPR036259">
    <property type="entry name" value="MFS_trans_sf"/>
</dbReference>
<keyword evidence="2" id="KW-0472">Membrane</keyword>
<dbReference type="PANTHER" id="PTHR11328:SF28">
    <property type="entry name" value="MAJOR FACILITATOR SUPERFAMILY DOMAIN-CONTAINING PROTEIN 12"/>
    <property type="match status" value="1"/>
</dbReference>
<feature type="transmembrane region" description="Helical" evidence="2">
    <location>
        <begin position="408"/>
        <end position="429"/>
    </location>
</feature>
<feature type="transmembrane region" description="Helical" evidence="2">
    <location>
        <begin position="159"/>
        <end position="180"/>
    </location>
</feature>
<feature type="transmembrane region" description="Helical" evidence="2">
    <location>
        <begin position="374"/>
        <end position="396"/>
    </location>
</feature>
<feature type="transmembrane region" description="Helical" evidence="2">
    <location>
        <begin position="37"/>
        <end position="64"/>
    </location>
</feature>
<protein>
    <submittedName>
        <fullName evidence="3">MFS transporter</fullName>
    </submittedName>
</protein>
<comment type="caution">
    <text evidence="3">The sequence shown here is derived from an EMBL/GenBank/DDBJ whole genome shotgun (WGS) entry which is preliminary data.</text>
</comment>
<evidence type="ECO:0000313" key="4">
    <source>
        <dbReference type="Proteomes" id="UP001212498"/>
    </source>
</evidence>
<dbReference type="InterPro" id="IPR039672">
    <property type="entry name" value="MFS_2"/>
</dbReference>
<reference evidence="3 4" key="1">
    <citation type="submission" date="2022-11" db="EMBL/GenBank/DDBJ databases">
        <title>Nonomuraea corallina sp. nov., a new species of the genus Nonomuraea isolated from sea side sediment in Thai sea.</title>
        <authorList>
            <person name="Ngamcharungchit C."/>
            <person name="Matsumoto A."/>
            <person name="Suriyachadkun C."/>
            <person name="Panbangred W."/>
            <person name="Inahashi Y."/>
            <person name="Intra B."/>
        </authorList>
    </citation>
    <scope>NUCLEOTIDE SEQUENCE [LARGE SCALE GENOMIC DNA]</scope>
    <source>
        <strain evidence="3 4">DSM 43553</strain>
    </source>
</reference>
<organism evidence="3 4">
    <name type="scientific">Nonomuraea ferruginea</name>
    <dbReference type="NCBI Taxonomy" id="46174"/>
    <lineage>
        <taxon>Bacteria</taxon>
        <taxon>Bacillati</taxon>
        <taxon>Actinomycetota</taxon>
        <taxon>Actinomycetes</taxon>
        <taxon>Streptosporangiales</taxon>
        <taxon>Streptosporangiaceae</taxon>
        <taxon>Nonomuraea</taxon>
    </lineage>
</organism>
<feature type="transmembrane region" description="Helical" evidence="2">
    <location>
        <begin position="274"/>
        <end position="295"/>
    </location>
</feature>